<evidence type="ECO:0000256" key="16">
    <source>
        <dbReference type="ARBA" id="ARBA00047632"/>
    </source>
</evidence>
<dbReference type="OrthoDB" id="9809796at2"/>
<organism evidence="21 22">
    <name type="scientific">Apilactobacillus bombintestini</name>
    <dbReference type="NCBI Taxonomy" id="2419772"/>
    <lineage>
        <taxon>Bacteria</taxon>
        <taxon>Bacillati</taxon>
        <taxon>Bacillota</taxon>
        <taxon>Bacilli</taxon>
        <taxon>Lactobacillales</taxon>
        <taxon>Lactobacillaceae</taxon>
        <taxon>Apilactobacillus</taxon>
    </lineage>
</organism>
<keyword evidence="17 18" id="KW-0132">Cell division</keyword>
<evidence type="ECO:0000259" key="20">
    <source>
        <dbReference type="Pfam" id="PF08245"/>
    </source>
</evidence>
<evidence type="ECO:0000256" key="5">
    <source>
        <dbReference type="ARBA" id="ARBA00012212"/>
    </source>
</evidence>
<comment type="pathway">
    <text evidence="3 17 18">Cell wall biogenesis; peptidoglycan biosynthesis.</text>
</comment>
<proteinExistence type="inferred from homology"/>
<evidence type="ECO:0000256" key="9">
    <source>
        <dbReference type="ARBA" id="ARBA00022741"/>
    </source>
</evidence>
<dbReference type="InterPro" id="IPR036615">
    <property type="entry name" value="Mur_ligase_C_dom_sf"/>
</dbReference>
<reference evidence="21 22" key="1">
    <citation type="submission" date="2018-09" db="EMBL/GenBank/DDBJ databases">
        <title>Genome sequencing of strain BHWM-4.</title>
        <authorList>
            <person name="Heo J."/>
            <person name="Kim S.-J."/>
            <person name="Kwon S.-W."/>
        </authorList>
    </citation>
    <scope>NUCLEOTIDE SEQUENCE [LARGE SCALE GENOMIC DNA]</scope>
    <source>
        <strain evidence="21 22">BHWM-4</strain>
    </source>
</reference>
<dbReference type="SUPFAM" id="SSF53623">
    <property type="entry name" value="MurD-like peptide ligases, catalytic domain"/>
    <property type="match status" value="1"/>
</dbReference>
<evidence type="ECO:0000256" key="3">
    <source>
        <dbReference type="ARBA" id="ARBA00004752"/>
    </source>
</evidence>
<dbReference type="EMBL" id="CP032626">
    <property type="protein sequence ID" value="AYF92428.1"/>
    <property type="molecule type" value="Genomic_DNA"/>
</dbReference>
<dbReference type="PANTHER" id="PTHR43692">
    <property type="entry name" value="UDP-N-ACETYLMURAMOYLALANINE--D-GLUTAMATE LIGASE"/>
    <property type="match status" value="1"/>
</dbReference>
<dbReference type="Gene3D" id="3.40.1190.10">
    <property type="entry name" value="Mur-like, catalytic domain"/>
    <property type="match status" value="1"/>
</dbReference>
<protein>
    <recommendedName>
        <fullName evidence="6 17">UDP-N-acetylmuramoylalanine--D-glutamate ligase</fullName>
        <ecNumber evidence="5 17">6.3.2.9</ecNumber>
    </recommendedName>
    <alternativeName>
        <fullName evidence="15 17">D-glutamic acid-adding enzyme</fullName>
    </alternativeName>
    <alternativeName>
        <fullName evidence="14 17">UDP-N-acetylmuramoyl-L-alanyl-D-glutamate synthetase</fullName>
    </alternativeName>
</protein>
<evidence type="ECO:0000256" key="18">
    <source>
        <dbReference type="RuleBase" id="RU003664"/>
    </source>
</evidence>
<keyword evidence="22" id="KW-1185">Reference proteome</keyword>
<dbReference type="InterPro" id="IPR004101">
    <property type="entry name" value="Mur_ligase_C"/>
</dbReference>
<accession>A0A387AS09</accession>
<keyword evidence="7 17" id="KW-0963">Cytoplasm</keyword>
<dbReference type="GO" id="GO:0005524">
    <property type="term" value="F:ATP binding"/>
    <property type="evidence" value="ECO:0007669"/>
    <property type="project" value="UniProtKB-UniRule"/>
</dbReference>
<dbReference type="GO" id="GO:0009252">
    <property type="term" value="P:peptidoglycan biosynthetic process"/>
    <property type="evidence" value="ECO:0007669"/>
    <property type="project" value="UniProtKB-UniRule"/>
</dbReference>
<dbReference type="NCBIfam" id="TIGR01087">
    <property type="entry name" value="murD"/>
    <property type="match status" value="1"/>
</dbReference>
<comment type="similarity">
    <text evidence="4 17">Belongs to the MurCDEF family.</text>
</comment>
<dbReference type="InterPro" id="IPR005762">
    <property type="entry name" value="MurD"/>
</dbReference>
<evidence type="ECO:0000256" key="4">
    <source>
        <dbReference type="ARBA" id="ARBA00010416"/>
    </source>
</evidence>
<gene>
    <name evidence="17" type="primary">murD</name>
    <name evidence="21" type="ORF">D7I45_02585</name>
</gene>
<keyword evidence="11 17" id="KW-0133">Cell shape</keyword>
<evidence type="ECO:0000256" key="15">
    <source>
        <dbReference type="ARBA" id="ARBA00032324"/>
    </source>
</evidence>
<evidence type="ECO:0000256" key="7">
    <source>
        <dbReference type="ARBA" id="ARBA00022490"/>
    </source>
</evidence>
<evidence type="ECO:0000256" key="12">
    <source>
        <dbReference type="ARBA" id="ARBA00022984"/>
    </source>
</evidence>
<dbReference type="Pfam" id="PF08245">
    <property type="entry name" value="Mur_ligase_M"/>
    <property type="match status" value="1"/>
</dbReference>
<dbReference type="GO" id="GO:0008360">
    <property type="term" value="P:regulation of cell shape"/>
    <property type="evidence" value="ECO:0007669"/>
    <property type="project" value="UniProtKB-KW"/>
</dbReference>
<dbReference type="InterPro" id="IPR013221">
    <property type="entry name" value="Mur_ligase_cen"/>
</dbReference>
<feature type="domain" description="Mur ligase C-terminal" evidence="19">
    <location>
        <begin position="315"/>
        <end position="428"/>
    </location>
</feature>
<dbReference type="Pfam" id="PF02875">
    <property type="entry name" value="Mur_ligase_C"/>
    <property type="match status" value="1"/>
</dbReference>
<evidence type="ECO:0000259" key="19">
    <source>
        <dbReference type="Pfam" id="PF02875"/>
    </source>
</evidence>
<sequence>MNKIDDYENKNVLVLGAGKSGINAAKLLRKLNANVWLNDSKALSKDVEEQLNSNQVEVINDKQTPAILDKHNFDLIVKNPGIPYDNELIKAAMEKDIPIIVEVEIASEVSEAPIISVTGSNGKTTVTTMINDILNQQRTSGKSYVAGNIGVPASTVTPSTTKDDNVVLEISSFMLLGVTKFHPHIAVLNNIFSNHLDYHKTRENYVNAKMRITMNQNSDDFFVVNFDNEEWRELSKRSKAQVVPFSSKGVTKDGAYVENNKIYFRDEFVMNVEDIKVPGQQNVQNALAAIAVAKIMGKSNEAIIKALGTFNGVRHRVQYFLTADGRKYYNDSKATDIEATQVALRSFDHNVVLLAGGLDRGYTFEKLEKDFSEHVKGIVLFGETKHLLEDTAKKAGVSDIKIVDNLKQAVPLAIKMSQPGDVVLLSPANASWDQYDTFEQRGDEFIKLVEQETGRKEEK</sequence>
<dbReference type="GO" id="GO:0008764">
    <property type="term" value="F:UDP-N-acetylmuramoylalanine-D-glutamate ligase activity"/>
    <property type="evidence" value="ECO:0007669"/>
    <property type="project" value="UniProtKB-UniRule"/>
</dbReference>
<comment type="function">
    <text evidence="1 17 18">Cell wall formation. Catalyzes the addition of glutamate to the nucleotide precursor UDP-N-acetylmuramoyl-L-alanine (UMA).</text>
</comment>
<evidence type="ECO:0000256" key="14">
    <source>
        <dbReference type="ARBA" id="ARBA00030398"/>
    </source>
</evidence>
<feature type="binding site" evidence="17">
    <location>
        <begin position="119"/>
        <end position="125"/>
    </location>
    <ligand>
        <name>ATP</name>
        <dbReference type="ChEBI" id="CHEBI:30616"/>
    </ligand>
</feature>
<dbReference type="AlphaFoldDB" id="A0A387AS09"/>
<dbReference type="PANTHER" id="PTHR43692:SF1">
    <property type="entry name" value="UDP-N-ACETYLMURAMOYLALANINE--D-GLUTAMATE LIGASE"/>
    <property type="match status" value="1"/>
</dbReference>
<dbReference type="RefSeq" id="WP_120784196.1">
    <property type="nucleotide sequence ID" value="NZ_CP032626.1"/>
</dbReference>
<evidence type="ECO:0000256" key="10">
    <source>
        <dbReference type="ARBA" id="ARBA00022840"/>
    </source>
</evidence>
<comment type="subcellular location">
    <subcellularLocation>
        <location evidence="2 17 18">Cytoplasm</location>
    </subcellularLocation>
</comment>
<evidence type="ECO:0000256" key="8">
    <source>
        <dbReference type="ARBA" id="ARBA00022598"/>
    </source>
</evidence>
<evidence type="ECO:0000313" key="22">
    <source>
        <dbReference type="Proteomes" id="UP000272003"/>
    </source>
</evidence>
<dbReference type="GO" id="GO:0071555">
    <property type="term" value="P:cell wall organization"/>
    <property type="evidence" value="ECO:0007669"/>
    <property type="project" value="UniProtKB-KW"/>
</dbReference>
<comment type="catalytic activity">
    <reaction evidence="16 17 18">
        <text>UDP-N-acetyl-alpha-D-muramoyl-L-alanine + D-glutamate + ATP = UDP-N-acetyl-alpha-D-muramoyl-L-alanyl-D-glutamate + ADP + phosphate + H(+)</text>
        <dbReference type="Rhea" id="RHEA:16429"/>
        <dbReference type="ChEBI" id="CHEBI:15378"/>
        <dbReference type="ChEBI" id="CHEBI:29986"/>
        <dbReference type="ChEBI" id="CHEBI:30616"/>
        <dbReference type="ChEBI" id="CHEBI:43474"/>
        <dbReference type="ChEBI" id="CHEBI:83898"/>
        <dbReference type="ChEBI" id="CHEBI:83900"/>
        <dbReference type="ChEBI" id="CHEBI:456216"/>
        <dbReference type="EC" id="6.3.2.9"/>
    </reaction>
</comment>
<evidence type="ECO:0000256" key="2">
    <source>
        <dbReference type="ARBA" id="ARBA00004496"/>
    </source>
</evidence>
<evidence type="ECO:0000256" key="6">
    <source>
        <dbReference type="ARBA" id="ARBA00015655"/>
    </source>
</evidence>
<keyword evidence="9 17" id="KW-0547">Nucleotide-binding</keyword>
<keyword evidence="13 17" id="KW-0961">Cell wall biogenesis/degradation</keyword>
<name>A0A387AS09_9LACO</name>
<keyword evidence="12 17" id="KW-0573">Peptidoglycan synthesis</keyword>
<dbReference type="EC" id="6.3.2.9" evidence="5 17"/>
<dbReference type="SUPFAM" id="SSF53244">
    <property type="entry name" value="MurD-like peptide ligases, peptide-binding domain"/>
    <property type="match status" value="1"/>
</dbReference>
<dbReference type="Gene3D" id="3.40.50.720">
    <property type="entry name" value="NAD(P)-binding Rossmann-like Domain"/>
    <property type="match status" value="1"/>
</dbReference>
<dbReference type="HAMAP" id="MF_00639">
    <property type="entry name" value="MurD"/>
    <property type="match status" value="1"/>
</dbReference>
<dbReference type="GO" id="GO:0005737">
    <property type="term" value="C:cytoplasm"/>
    <property type="evidence" value="ECO:0007669"/>
    <property type="project" value="UniProtKB-SubCell"/>
</dbReference>
<dbReference type="UniPathway" id="UPA00219"/>
<evidence type="ECO:0000256" key="13">
    <source>
        <dbReference type="ARBA" id="ARBA00023316"/>
    </source>
</evidence>
<dbReference type="Pfam" id="PF21799">
    <property type="entry name" value="MurD-like_N"/>
    <property type="match status" value="1"/>
</dbReference>
<dbReference type="InterPro" id="IPR036565">
    <property type="entry name" value="Mur-like_cat_sf"/>
</dbReference>
<keyword evidence="10 17" id="KW-0067">ATP-binding</keyword>
<dbReference type="SUPFAM" id="SSF51984">
    <property type="entry name" value="MurCD N-terminal domain"/>
    <property type="match status" value="1"/>
</dbReference>
<dbReference type="GO" id="GO:0051301">
    <property type="term" value="P:cell division"/>
    <property type="evidence" value="ECO:0007669"/>
    <property type="project" value="UniProtKB-KW"/>
</dbReference>
<keyword evidence="8 17" id="KW-0436">Ligase</keyword>
<evidence type="ECO:0000313" key="21">
    <source>
        <dbReference type="EMBL" id="AYF92428.1"/>
    </source>
</evidence>
<keyword evidence="17 18" id="KW-0131">Cell cycle</keyword>
<evidence type="ECO:0000256" key="11">
    <source>
        <dbReference type="ARBA" id="ARBA00022960"/>
    </source>
</evidence>
<evidence type="ECO:0000256" key="17">
    <source>
        <dbReference type="HAMAP-Rule" id="MF_00639"/>
    </source>
</evidence>
<evidence type="ECO:0000256" key="1">
    <source>
        <dbReference type="ARBA" id="ARBA00002734"/>
    </source>
</evidence>
<dbReference type="KEGG" id="abom:D7I45_02585"/>
<feature type="domain" description="Mur ligase central" evidence="20">
    <location>
        <begin position="117"/>
        <end position="293"/>
    </location>
</feature>
<dbReference type="Proteomes" id="UP000272003">
    <property type="component" value="Chromosome"/>
</dbReference>
<dbReference type="Gene3D" id="3.90.190.20">
    <property type="entry name" value="Mur ligase, C-terminal domain"/>
    <property type="match status" value="1"/>
</dbReference>